<comment type="caution">
    <text evidence="3">The sequence shown here is derived from an EMBL/GenBank/DDBJ whole genome shotgun (WGS) entry which is preliminary data.</text>
</comment>
<dbReference type="CDD" id="cd00067">
    <property type="entry name" value="GAL4"/>
    <property type="match status" value="1"/>
</dbReference>
<dbReference type="GO" id="GO:0000981">
    <property type="term" value="F:DNA-binding transcription factor activity, RNA polymerase II-specific"/>
    <property type="evidence" value="ECO:0007669"/>
    <property type="project" value="InterPro"/>
</dbReference>
<accession>A0A8I3A0Z2</accession>
<dbReference type="Pfam" id="PF00172">
    <property type="entry name" value="Zn_clus"/>
    <property type="match status" value="1"/>
</dbReference>
<name>A0A8I3A0Z2_VERLO</name>
<keyword evidence="1" id="KW-0539">Nucleus</keyword>
<dbReference type="Proteomes" id="UP000689129">
    <property type="component" value="Unassembled WGS sequence"/>
</dbReference>
<evidence type="ECO:0000313" key="4">
    <source>
        <dbReference type="Proteomes" id="UP000689129"/>
    </source>
</evidence>
<dbReference type="InterPro" id="IPR052783">
    <property type="entry name" value="Metabolic/Drug-Res_Regulator"/>
</dbReference>
<dbReference type="EMBL" id="JAEMWZ010000008">
    <property type="protein sequence ID" value="KAG7143242.1"/>
    <property type="molecule type" value="Genomic_DNA"/>
</dbReference>
<dbReference type="SMART" id="SM00066">
    <property type="entry name" value="GAL4"/>
    <property type="match status" value="1"/>
</dbReference>
<dbReference type="AlphaFoldDB" id="A0A8I3A0Z2"/>
<dbReference type="GO" id="GO:0008270">
    <property type="term" value="F:zinc ion binding"/>
    <property type="evidence" value="ECO:0007669"/>
    <property type="project" value="InterPro"/>
</dbReference>
<evidence type="ECO:0000313" key="3">
    <source>
        <dbReference type="EMBL" id="KAG7143242.1"/>
    </source>
</evidence>
<dbReference type="OrthoDB" id="5575144at2759"/>
<protein>
    <submittedName>
        <fullName evidence="3">Putative transcriptional regulatory protein C3H8.08c like</fullName>
    </submittedName>
</protein>
<feature type="domain" description="Zn(2)-C6 fungal-type" evidence="2">
    <location>
        <begin position="23"/>
        <end position="52"/>
    </location>
</feature>
<sequence length="66" mass="7470">MEADELTDGESSRRPRKKRIPKACGACRQSKVKCDGQRPCSRCHSLRKVCTFTERPKDANEMGISE</sequence>
<organism evidence="3 4">
    <name type="scientific">Verticillium longisporum</name>
    <name type="common">Verticillium dahliae var. longisporum</name>
    <dbReference type="NCBI Taxonomy" id="100787"/>
    <lineage>
        <taxon>Eukaryota</taxon>
        <taxon>Fungi</taxon>
        <taxon>Dikarya</taxon>
        <taxon>Ascomycota</taxon>
        <taxon>Pezizomycotina</taxon>
        <taxon>Sordariomycetes</taxon>
        <taxon>Hypocreomycetidae</taxon>
        <taxon>Glomerellales</taxon>
        <taxon>Plectosphaerellaceae</taxon>
        <taxon>Verticillium</taxon>
    </lineage>
</organism>
<proteinExistence type="predicted"/>
<dbReference type="PANTHER" id="PTHR47655">
    <property type="entry name" value="QUINIC ACID UTILIZATION ACTIVATOR"/>
    <property type="match status" value="1"/>
</dbReference>
<evidence type="ECO:0000256" key="1">
    <source>
        <dbReference type="ARBA" id="ARBA00023242"/>
    </source>
</evidence>
<reference evidence="3" key="1">
    <citation type="journal article" date="2021" name="Mol. Plant Pathol.">
        <title>A 20-kb lineage-specific genomic region tames virulence in pathogenic amphidiploid Verticillium longisporum.</title>
        <authorList>
            <person name="Harting R."/>
            <person name="Starke J."/>
            <person name="Kusch H."/>
            <person name="Poggeler S."/>
            <person name="Maurus I."/>
            <person name="Schluter R."/>
            <person name="Landesfeind M."/>
            <person name="Bulla I."/>
            <person name="Nowrousian M."/>
            <person name="de Jonge R."/>
            <person name="Stahlhut G."/>
            <person name="Hoff K.J."/>
            <person name="Asshauer K.P."/>
            <person name="Thurmer A."/>
            <person name="Stanke M."/>
            <person name="Daniel R."/>
            <person name="Morgenstern B."/>
            <person name="Thomma B.P.H.J."/>
            <person name="Kronstad J.W."/>
            <person name="Braus-Stromeyer S.A."/>
            <person name="Braus G.H."/>
        </authorList>
    </citation>
    <scope>NUCLEOTIDE SEQUENCE</scope>
    <source>
        <strain evidence="3">Vl32</strain>
    </source>
</reference>
<dbReference type="PROSITE" id="PS00463">
    <property type="entry name" value="ZN2_CY6_FUNGAL_1"/>
    <property type="match status" value="1"/>
</dbReference>
<evidence type="ECO:0000259" key="2">
    <source>
        <dbReference type="PROSITE" id="PS50048"/>
    </source>
</evidence>
<dbReference type="InterPro" id="IPR001138">
    <property type="entry name" value="Zn2Cys6_DnaBD"/>
</dbReference>
<gene>
    <name evidence="3" type="ORF">HYQ45_000493</name>
</gene>
<dbReference type="PROSITE" id="PS50048">
    <property type="entry name" value="ZN2_CY6_FUNGAL_2"/>
    <property type="match status" value="1"/>
</dbReference>